<evidence type="ECO:0000313" key="3">
    <source>
        <dbReference type="Proteomes" id="UP000001056"/>
    </source>
</evidence>
<accession>Q2HHQ7</accession>
<dbReference type="HOGENOM" id="CLU_3124900_0_0_1"/>
<name>Q2HHQ7_CHAGB</name>
<feature type="compositionally biased region" description="Polar residues" evidence="1">
    <location>
        <begin position="1"/>
        <end position="18"/>
    </location>
</feature>
<sequence>MLDSAVRQSVGQGSTQGPPGSVSGAPGQPVPRPVEIIPARLGSLAEPAVL</sequence>
<dbReference type="VEuPathDB" id="FungiDB:CHGG_00247"/>
<feature type="region of interest" description="Disordered" evidence="1">
    <location>
        <begin position="1"/>
        <end position="34"/>
    </location>
</feature>
<protein>
    <submittedName>
        <fullName evidence="2">Uncharacterized protein</fullName>
    </submittedName>
</protein>
<reference evidence="3" key="1">
    <citation type="journal article" date="2015" name="Genome Announc.">
        <title>Draft genome sequence of the cellulolytic fungus Chaetomium globosum.</title>
        <authorList>
            <person name="Cuomo C.A."/>
            <person name="Untereiner W.A."/>
            <person name="Ma L.-J."/>
            <person name="Grabherr M."/>
            <person name="Birren B.W."/>
        </authorList>
    </citation>
    <scope>NUCLEOTIDE SEQUENCE [LARGE SCALE GENOMIC DNA]</scope>
    <source>
        <strain evidence="3">ATCC 6205 / CBS 148.51 / DSM 1962 / NBRC 6347 / NRRL 1970</strain>
    </source>
</reference>
<gene>
    <name evidence="2" type="ORF">CHGG_00247</name>
</gene>
<dbReference type="AlphaFoldDB" id="Q2HHQ7"/>
<dbReference type="InParanoid" id="Q2HHQ7"/>
<dbReference type="Proteomes" id="UP000001056">
    <property type="component" value="Unassembled WGS sequence"/>
</dbReference>
<evidence type="ECO:0000313" key="2">
    <source>
        <dbReference type="EMBL" id="EAQ92012.1"/>
    </source>
</evidence>
<organism evidence="2 3">
    <name type="scientific">Chaetomium globosum (strain ATCC 6205 / CBS 148.51 / DSM 1962 / NBRC 6347 / NRRL 1970)</name>
    <name type="common">Soil fungus</name>
    <dbReference type="NCBI Taxonomy" id="306901"/>
    <lineage>
        <taxon>Eukaryota</taxon>
        <taxon>Fungi</taxon>
        <taxon>Dikarya</taxon>
        <taxon>Ascomycota</taxon>
        <taxon>Pezizomycotina</taxon>
        <taxon>Sordariomycetes</taxon>
        <taxon>Sordariomycetidae</taxon>
        <taxon>Sordariales</taxon>
        <taxon>Chaetomiaceae</taxon>
        <taxon>Chaetomium</taxon>
    </lineage>
</organism>
<dbReference type="RefSeq" id="XP_001219468.1">
    <property type="nucleotide sequence ID" value="XM_001219467.1"/>
</dbReference>
<evidence type="ECO:0000256" key="1">
    <source>
        <dbReference type="SAM" id="MobiDB-lite"/>
    </source>
</evidence>
<dbReference type="GeneID" id="4388029"/>
<proteinExistence type="predicted"/>
<dbReference type="EMBL" id="CH408029">
    <property type="protein sequence ID" value="EAQ92012.1"/>
    <property type="molecule type" value="Genomic_DNA"/>
</dbReference>
<keyword evidence="3" id="KW-1185">Reference proteome</keyword>